<organism evidence="2 3">
    <name type="scientific">Elysia crispata</name>
    <name type="common">lettuce slug</name>
    <dbReference type="NCBI Taxonomy" id="231223"/>
    <lineage>
        <taxon>Eukaryota</taxon>
        <taxon>Metazoa</taxon>
        <taxon>Spiralia</taxon>
        <taxon>Lophotrochozoa</taxon>
        <taxon>Mollusca</taxon>
        <taxon>Gastropoda</taxon>
        <taxon>Heterobranchia</taxon>
        <taxon>Euthyneura</taxon>
        <taxon>Panpulmonata</taxon>
        <taxon>Sacoglossa</taxon>
        <taxon>Placobranchoidea</taxon>
        <taxon>Plakobranchidae</taxon>
        <taxon>Elysia</taxon>
    </lineage>
</organism>
<name>A0AAE1DVY0_9GAST</name>
<proteinExistence type="predicted"/>
<comment type="caution">
    <text evidence="2">The sequence shown here is derived from an EMBL/GenBank/DDBJ whole genome shotgun (WGS) entry which is preliminary data.</text>
</comment>
<evidence type="ECO:0000313" key="2">
    <source>
        <dbReference type="EMBL" id="KAK3784350.1"/>
    </source>
</evidence>
<keyword evidence="3" id="KW-1185">Reference proteome</keyword>
<dbReference type="AlphaFoldDB" id="A0AAE1DVY0"/>
<evidence type="ECO:0000256" key="1">
    <source>
        <dbReference type="SAM" id="MobiDB-lite"/>
    </source>
</evidence>
<dbReference type="Proteomes" id="UP001283361">
    <property type="component" value="Unassembled WGS sequence"/>
</dbReference>
<feature type="region of interest" description="Disordered" evidence="1">
    <location>
        <begin position="38"/>
        <end position="57"/>
    </location>
</feature>
<sequence>MFIKIFQEIASQYNASGMRTAAAIRDVLKHLLREGRGWSGSNVTPTPYFPSSNSSSVDLDKDRFRDIVNTDLLGMPPDADDYPP</sequence>
<protein>
    <submittedName>
        <fullName evidence="2">Uncharacterized protein</fullName>
    </submittedName>
</protein>
<evidence type="ECO:0000313" key="3">
    <source>
        <dbReference type="Proteomes" id="UP001283361"/>
    </source>
</evidence>
<accession>A0AAE1DVY0</accession>
<dbReference type="EMBL" id="JAWDGP010002278">
    <property type="protein sequence ID" value="KAK3784350.1"/>
    <property type="molecule type" value="Genomic_DNA"/>
</dbReference>
<gene>
    <name evidence="2" type="ORF">RRG08_053833</name>
</gene>
<feature type="compositionally biased region" description="Polar residues" evidence="1">
    <location>
        <begin position="39"/>
        <end position="57"/>
    </location>
</feature>
<reference evidence="2" key="1">
    <citation type="journal article" date="2023" name="G3 (Bethesda)">
        <title>A reference genome for the long-term kleptoplast-retaining sea slug Elysia crispata morphotype clarki.</title>
        <authorList>
            <person name="Eastman K.E."/>
            <person name="Pendleton A.L."/>
            <person name="Shaikh M.A."/>
            <person name="Suttiyut T."/>
            <person name="Ogas R."/>
            <person name="Tomko P."/>
            <person name="Gavelis G."/>
            <person name="Widhalm J.R."/>
            <person name="Wisecaver J.H."/>
        </authorList>
    </citation>
    <scope>NUCLEOTIDE SEQUENCE</scope>
    <source>
        <strain evidence="2">ECLA1</strain>
    </source>
</reference>